<dbReference type="Pfam" id="PF00534">
    <property type="entry name" value="Glycos_transf_1"/>
    <property type="match status" value="1"/>
</dbReference>
<sequence>MKIIRIVTELDFGGVEKHMELTADGMLNYPDFQMIFLALGKGGQTSKLLSSMGFQVIVLNENPQIPNFQLIRKLVRIFKGEKPDVVHCSNGEGNFHGIWAAWWAGVPLRIGEEVGFPNHHSYWKHIFRLTYTRANKIIAISQAVKDVLINLGEASDRKVDVIYYPMGKPKLELTEEEKEKTDTLIKQLKGQANKEQFVFITTCRLVAIKNLDGLINALASLQGEIKERELHFWIIGEGPEKDNLKTLSRNLGIDSQVQFLGFHANVNPFLMAADAFILPSFSEGFSLSLAEAMQLGLPSLATKVGGPSEIIKSHTGLLLDPNDHDDMVGQMKAMVEMDPDERRQMGLRGQEDVRKRFSVEIYAKALTEFYIKQLSLVK</sequence>
<dbReference type="InterPro" id="IPR001296">
    <property type="entry name" value="Glyco_trans_1"/>
</dbReference>
<dbReference type="Gene3D" id="3.40.50.2000">
    <property type="entry name" value="Glycogen Phosphorylase B"/>
    <property type="match status" value="2"/>
</dbReference>
<dbReference type="OrthoDB" id="9811239at2"/>
<dbReference type="RefSeq" id="WP_009185691.1">
    <property type="nucleotide sequence ID" value="NZ_AMGM01000044.1"/>
</dbReference>
<evidence type="ECO:0000313" key="3">
    <source>
        <dbReference type="EMBL" id="EKB48709.1"/>
    </source>
</evidence>
<dbReference type="EC" id="2.4.1.250" evidence="3"/>
<evidence type="ECO:0000313" key="4">
    <source>
        <dbReference type="Proteomes" id="UP000004478"/>
    </source>
</evidence>
<organism evidence="3 4">
    <name type="scientific">Cecembia lonarensis (strain CCUG 58316 / KCTC 22772 / LW9)</name>
    <dbReference type="NCBI Taxonomy" id="1225176"/>
    <lineage>
        <taxon>Bacteria</taxon>
        <taxon>Pseudomonadati</taxon>
        <taxon>Bacteroidota</taxon>
        <taxon>Cytophagia</taxon>
        <taxon>Cytophagales</taxon>
        <taxon>Cyclobacteriaceae</taxon>
        <taxon>Cecembia</taxon>
    </lineage>
</organism>
<dbReference type="InterPro" id="IPR028098">
    <property type="entry name" value="Glyco_trans_4-like_N"/>
</dbReference>
<name>K1LX23_CECL9</name>
<keyword evidence="3" id="KW-0808">Transferase</keyword>
<dbReference type="Pfam" id="PF13439">
    <property type="entry name" value="Glyco_transf_4"/>
    <property type="match status" value="1"/>
</dbReference>
<protein>
    <submittedName>
        <fullName evidence="3">D-inositol-3-phosphate glycosyltransferase</fullName>
        <ecNumber evidence="3">2.4.1.250</ecNumber>
    </submittedName>
</protein>
<comment type="caution">
    <text evidence="3">The sequence shown here is derived from an EMBL/GenBank/DDBJ whole genome shotgun (WGS) entry which is preliminary data.</text>
</comment>
<dbReference type="PANTHER" id="PTHR12526">
    <property type="entry name" value="GLYCOSYLTRANSFERASE"/>
    <property type="match status" value="1"/>
</dbReference>
<dbReference type="PANTHER" id="PTHR12526:SF630">
    <property type="entry name" value="GLYCOSYLTRANSFERASE"/>
    <property type="match status" value="1"/>
</dbReference>
<evidence type="ECO:0000259" key="1">
    <source>
        <dbReference type="Pfam" id="PF00534"/>
    </source>
</evidence>
<keyword evidence="3" id="KW-0328">Glycosyltransferase</keyword>
<dbReference type="AlphaFoldDB" id="K1LX23"/>
<dbReference type="EMBL" id="AMGM01000044">
    <property type="protein sequence ID" value="EKB48709.1"/>
    <property type="molecule type" value="Genomic_DNA"/>
</dbReference>
<accession>K1LX23</accession>
<evidence type="ECO:0000259" key="2">
    <source>
        <dbReference type="Pfam" id="PF13439"/>
    </source>
</evidence>
<keyword evidence="4" id="KW-1185">Reference proteome</keyword>
<feature type="domain" description="Glycosyltransferase subfamily 4-like N-terminal" evidence="2">
    <location>
        <begin position="13"/>
        <end position="163"/>
    </location>
</feature>
<reference evidence="3 4" key="1">
    <citation type="journal article" date="2012" name="J. Bacteriol.">
        <title>Draft Genome Sequence of Cecembia lonarensis Strain LW9T, Isolated from Lonar Lake, a Haloalkaline Lake in India.</title>
        <authorList>
            <person name="Shivaji S."/>
            <person name="Ara S."/>
            <person name="Singh A."/>
            <person name="Pinnaka A.K."/>
        </authorList>
    </citation>
    <scope>NUCLEOTIDE SEQUENCE [LARGE SCALE GENOMIC DNA]</scope>
    <source>
        <strain evidence="3 4">LW9</strain>
    </source>
</reference>
<dbReference type="SUPFAM" id="SSF53756">
    <property type="entry name" value="UDP-Glycosyltransferase/glycogen phosphorylase"/>
    <property type="match status" value="1"/>
</dbReference>
<proteinExistence type="predicted"/>
<dbReference type="GO" id="GO:0102710">
    <property type="term" value="F:D-inositol-3-phosphate glycosyltransferase activity"/>
    <property type="evidence" value="ECO:0007669"/>
    <property type="project" value="UniProtKB-EC"/>
</dbReference>
<gene>
    <name evidence="3" type="primary">mshA</name>
    <name evidence="3" type="ORF">B879_02668</name>
</gene>
<feature type="domain" description="Glycosyl transferase family 1" evidence="1">
    <location>
        <begin position="190"/>
        <end position="350"/>
    </location>
</feature>
<dbReference type="Proteomes" id="UP000004478">
    <property type="component" value="Unassembled WGS sequence"/>
</dbReference>